<evidence type="ECO:0000256" key="1">
    <source>
        <dbReference type="ARBA" id="ARBA00001946"/>
    </source>
</evidence>
<dbReference type="PROSITE" id="PS50146">
    <property type="entry name" value="DAGK"/>
    <property type="match status" value="1"/>
</dbReference>
<dbReference type="InterPro" id="IPR001206">
    <property type="entry name" value="Diacylglycerol_kinase_cat_dom"/>
</dbReference>
<dbReference type="InterPro" id="IPR017438">
    <property type="entry name" value="ATP-NAD_kinase_N"/>
</dbReference>
<keyword evidence="8" id="KW-1208">Phospholipid metabolism</keyword>
<evidence type="ECO:0000256" key="2">
    <source>
        <dbReference type="ARBA" id="ARBA00005983"/>
    </source>
</evidence>
<dbReference type="GO" id="GO:0005524">
    <property type="term" value="F:ATP binding"/>
    <property type="evidence" value="ECO:0007669"/>
    <property type="project" value="UniProtKB-KW"/>
</dbReference>
<sequence length="299" mass="31208">MPEIRRHVAVLVNPVAGRGAGEAQGLAAVARLRERGVEARDYEGTDAADTVRLAAKAIEAEPDVLAVVGGEGTLASVLLPVLESGVALALLGGGTGNDLARAHGIPADPVGAADVILDGRRRRVDTGTITADDGTVRHFLTIVCAGFDSRVAERTNRMTWPRGAARYVVAKYLEAIGLRTFDYVLLTDGDRLERPGHLVAVGLTPYYGGGTPICPDADPADGLLDVTLVGPTGRRGLVTLDPLIQKGQHLSHPLVTSARAASVRLEAPAGLVAYADGERVGPLPLTVAAHRERLTLCVP</sequence>
<protein>
    <recommendedName>
        <fullName evidence="9">DAGKc domain-containing protein</fullName>
    </recommendedName>
</protein>
<evidence type="ECO:0000313" key="11">
    <source>
        <dbReference type="Proteomes" id="UP001165405"/>
    </source>
</evidence>
<keyword evidence="7" id="KW-0444">Lipid biosynthesis</keyword>
<dbReference type="Gene3D" id="3.40.50.10330">
    <property type="entry name" value="Probable inorganic polyphosphate/atp-NAD kinase, domain 1"/>
    <property type="match status" value="1"/>
</dbReference>
<dbReference type="EMBL" id="JAKGSG010000033">
    <property type="protein sequence ID" value="MCF4121609.1"/>
    <property type="molecule type" value="Genomic_DNA"/>
</dbReference>
<keyword evidence="7" id="KW-0594">Phospholipid biosynthesis</keyword>
<evidence type="ECO:0000256" key="3">
    <source>
        <dbReference type="ARBA" id="ARBA00022679"/>
    </source>
</evidence>
<evidence type="ECO:0000256" key="5">
    <source>
        <dbReference type="ARBA" id="ARBA00022777"/>
    </source>
</evidence>
<dbReference type="Proteomes" id="UP001165405">
    <property type="component" value="Unassembled WGS sequence"/>
</dbReference>
<evidence type="ECO:0000256" key="7">
    <source>
        <dbReference type="ARBA" id="ARBA00023209"/>
    </source>
</evidence>
<feature type="domain" description="DAGKc" evidence="9">
    <location>
        <begin position="3"/>
        <end position="133"/>
    </location>
</feature>
<dbReference type="Gene3D" id="2.60.200.40">
    <property type="match status" value="1"/>
</dbReference>
<keyword evidence="6" id="KW-0067">ATP-binding</keyword>
<dbReference type="InterPro" id="IPR016064">
    <property type="entry name" value="NAD/diacylglycerol_kinase_sf"/>
</dbReference>
<dbReference type="AlphaFoldDB" id="A0AA41QDS8"/>
<dbReference type="SUPFAM" id="SSF111331">
    <property type="entry name" value="NAD kinase/diacylglycerol kinase-like"/>
    <property type="match status" value="1"/>
</dbReference>
<dbReference type="RefSeq" id="WP_236089406.1">
    <property type="nucleotide sequence ID" value="NZ_JAKGSG010000033.1"/>
</dbReference>
<dbReference type="InterPro" id="IPR050187">
    <property type="entry name" value="Lipid_Phosphate_FormReg"/>
</dbReference>
<keyword evidence="7" id="KW-0443">Lipid metabolism</keyword>
<evidence type="ECO:0000256" key="6">
    <source>
        <dbReference type="ARBA" id="ARBA00022840"/>
    </source>
</evidence>
<dbReference type="PANTHER" id="PTHR12358">
    <property type="entry name" value="SPHINGOSINE KINASE"/>
    <property type="match status" value="1"/>
</dbReference>
<keyword evidence="4" id="KW-0547">Nucleotide-binding</keyword>
<reference evidence="10" key="1">
    <citation type="submission" date="2022-01" db="EMBL/GenBank/DDBJ databases">
        <title>Antribacter sp. nov., isolated from Guizhou of China.</title>
        <authorList>
            <person name="Chengliang C."/>
            <person name="Ya Z."/>
        </authorList>
    </citation>
    <scope>NUCLEOTIDE SEQUENCE</scope>
    <source>
        <strain evidence="10">KLBMP 9083</strain>
    </source>
</reference>
<name>A0AA41QDS8_9MICO</name>
<evidence type="ECO:0000256" key="4">
    <source>
        <dbReference type="ARBA" id="ARBA00022741"/>
    </source>
</evidence>
<organism evidence="10 11">
    <name type="scientific">Antribacter soli</name>
    <dbReference type="NCBI Taxonomy" id="2910976"/>
    <lineage>
        <taxon>Bacteria</taxon>
        <taxon>Bacillati</taxon>
        <taxon>Actinomycetota</taxon>
        <taxon>Actinomycetes</taxon>
        <taxon>Micrococcales</taxon>
        <taxon>Promicromonosporaceae</taxon>
        <taxon>Antribacter</taxon>
    </lineage>
</organism>
<dbReference type="Pfam" id="PF00781">
    <property type="entry name" value="DAGK_cat"/>
    <property type="match status" value="1"/>
</dbReference>
<accession>A0AA41QDS8</accession>
<dbReference type="Pfam" id="PF19279">
    <property type="entry name" value="YegS_C"/>
    <property type="match status" value="1"/>
</dbReference>
<evidence type="ECO:0000256" key="8">
    <source>
        <dbReference type="ARBA" id="ARBA00023264"/>
    </source>
</evidence>
<gene>
    <name evidence="10" type="ORF">L1785_11505</name>
</gene>
<dbReference type="GO" id="GO:0005886">
    <property type="term" value="C:plasma membrane"/>
    <property type="evidence" value="ECO:0007669"/>
    <property type="project" value="TreeGrafter"/>
</dbReference>
<dbReference type="SMART" id="SM00046">
    <property type="entry name" value="DAGKc"/>
    <property type="match status" value="1"/>
</dbReference>
<keyword evidence="11" id="KW-1185">Reference proteome</keyword>
<dbReference type="GO" id="GO:0008654">
    <property type="term" value="P:phospholipid biosynthetic process"/>
    <property type="evidence" value="ECO:0007669"/>
    <property type="project" value="UniProtKB-KW"/>
</dbReference>
<comment type="caution">
    <text evidence="10">The sequence shown here is derived from an EMBL/GenBank/DDBJ whole genome shotgun (WGS) entry which is preliminary data.</text>
</comment>
<comment type="similarity">
    <text evidence="2">Belongs to the diacylglycerol/lipid kinase family.</text>
</comment>
<dbReference type="PANTHER" id="PTHR12358:SF106">
    <property type="entry name" value="LIPID KINASE YEGS"/>
    <property type="match status" value="1"/>
</dbReference>
<keyword evidence="3" id="KW-0808">Transferase</keyword>
<evidence type="ECO:0000313" key="10">
    <source>
        <dbReference type="EMBL" id="MCF4121609.1"/>
    </source>
</evidence>
<keyword evidence="5" id="KW-0418">Kinase</keyword>
<proteinExistence type="inferred from homology"/>
<dbReference type="InterPro" id="IPR045540">
    <property type="entry name" value="YegS/DAGK_C"/>
</dbReference>
<comment type="cofactor">
    <cofactor evidence="1">
        <name>Mg(2+)</name>
        <dbReference type="ChEBI" id="CHEBI:18420"/>
    </cofactor>
</comment>
<dbReference type="GO" id="GO:0004143">
    <property type="term" value="F:ATP-dependent diacylglycerol kinase activity"/>
    <property type="evidence" value="ECO:0007669"/>
    <property type="project" value="TreeGrafter"/>
</dbReference>
<evidence type="ECO:0000259" key="9">
    <source>
        <dbReference type="PROSITE" id="PS50146"/>
    </source>
</evidence>